<comment type="caution">
    <text evidence="2">The sequence shown here is derived from an EMBL/GenBank/DDBJ whole genome shotgun (WGS) entry which is preliminary data.</text>
</comment>
<dbReference type="EMBL" id="WXDR01000024">
    <property type="protein sequence ID" value="MZU09136.1"/>
    <property type="molecule type" value="Genomic_DNA"/>
</dbReference>
<accession>A0A6B1XBT3</accession>
<proteinExistence type="predicted"/>
<evidence type="ECO:0000313" key="4">
    <source>
        <dbReference type="Proteomes" id="UP000638311"/>
    </source>
</evidence>
<protein>
    <submittedName>
        <fullName evidence="2">Uncharacterized protein</fullName>
    </submittedName>
</protein>
<evidence type="ECO:0000313" key="3">
    <source>
        <dbReference type="Proteomes" id="UP000466472"/>
    </source>
</evidence>
<reference evidence="2 3" key="1">
    <citation type="journal article" date="2019" name="Nat. Med.">
        <title>A library of human gut bacterial isolates paired with longitudinal multiomics data enables mechanistic microbiome research.</title>
        <authorList>
            <person name="Poyet M."/>
            <person name="Groussin M."/>
            <person name="Gibbons S.M."/>
            <person name="Avila-Pacheco J."/>
            <person name="Jiang X."/>
            <person name="Kearney S.M."/>
            <person name="Perrotta A.R."/>
            <person name="Berdy B."/>
            <person name="Zhao S."/>
            <person name="Lieberman T.D."/>
            <person name="Swanson P.K."/>
            <person name="Smith M."/>
            <person name="Roesemann S."/>
            <person name="Alexander J.E."/>
            <person name="Rich S.A."/>
            <person name="Livny J."/>
            <person name="Vlamakis H."/>
            <person name="Clish C."/>
            <person name="Bullock K."/>
            <person name="Deik A."/>
            <person name="Scott J."/>
            <person name="Pierce K.A."/>
            <person name="Xavier R.J."/>
            <person name="Alm E.J."/>
        </authorList>
    </citation>
    <scope>NUCLEOTIDE SEQUENCE</scope>
    <source>
        <strain evidence="1 3">BIOML-A395</strain>
        <strain evidence="2">BIOML-A409</strain>
    </source>
</reference>
<evidence type="ECO:0000313" key="2">
    <source>
        <dbReference type="EMBL" id="MZU09136.1"/>
    </source>
</evidence>
<dbReference type="Proteomes" id="UP000466472">
    <property type="component" value="Unassembled WGS sequence"/>
</dbReference>
<dbReference type="Proteomes" id="UP000638311">
    <property type="component" value="Unassembled WGS sequence"/>
</dbReference>
<dbReference type="AlphaFoldDB" id="A0A6B1XBT3"/>
<sequence length="46" mass="4940">MTPLLVEGNALAAMTLMIALSAPAGKDTMIALVENFLIRHESQEIN</sequence>
<dbReference type="EMBL" id="WXEF01000027">
    <property type="protein sequence ID" value="MZR89423.1"/>
    <property type="molecule type" value="Genomic_DNA"/>
</dbReference>
<evidence type="ECO:0000313" key="1">
    <source>
        <dbReference type="EMBL" id="MZR89423.1"/>
    </source>
</evidence>
<gene>
    <name evidence="1" type="ORF">GT999_09155</name>
    <name evidence="2" type="ORF">GUA24_09095</name>
</gene>
<name>A0A6B1XBT3_BIFLN</name>
<dbReference type="RefSeq" id="WP_013140710.1">
    <property type="nucleotide sequence ID" value="NZ_CAXSJW010000018.1"/>
</dbReference>
<organism evidence="2 4">
    <name type="scientific">Bifidobacterium longum</name>
    <dbReference type="NCBI Taxonomy" id="216816"/>
    <lineage>
        <taxon>Bacteria</taxon>
        <taxon>Bacillati</taxon>
        <taxon>Actinomycetota</taxon>
        <taxon>Actinomycetes</taxon>
        <taxon>Bifidobacteriales</taxon>
        <taxon>Bifidobacteriaceae</taxon>
        <taxon>Bifidobacterium</taxon>
    </lineage>
</organism>